<feature type="signal peptide" evidence="1">
    <location>
        <begin position="1"/>
        <end position="24"/>
    </location>
</feature>
<gene>
    <name evidence="2" type="ORF">SCARR_03959</name>
</gene>
<organism evidence="2 3">
    <name type="scientific">Pontiella sulfatireligans</name>
    <dbReference type="NCBI Taxonomy" id="2750658"/>
    <lineage>
        <taxon>Bacteria</taxon>
        <taxon>Pseudomonadati</taxon>
        <taxon>Kiritimatiellota</taxon>
        <taxon>Kiritimatiellia</taxon>
        <taxon>Kiritimatiellales</taxon>
        <taxon>Pontiellaceae</taxon>
        <taxon>Pontiella</taxon>
    </lineage>
</organism>
<keyword evidence="3" id="KW-1185">Reference proteome</keyword>
<evidence type="ECO:0000313" key="2">
    <source>
        <dbReference type="EMBL" id="VGO21879.1"/>
    </source>
</evidence>
<accession>A0A6C2UP77</accession>
<evidence type="ECO:0008006" key="4">
    <source>
        <dbReference type="Google" id="ProtNLM"/>
    </source>
</evidence>
<proteinExistence type="predicted"/>
<sequence>MTNLSRNLFGCLALCCLLGQSVMSQDILATWENGSLTPTLSPVASLGATLTLDTAADAYAAGSTDGTYGAFGSGADTGALSFRLQTDHAFTLTVANHTSSNAVLDAIRFDFVRRFNDSPENILVSYESGNLDAGPVPLLSTNVLNNSTETGDYPDFDVLLSPSLNDTELAPTESAVFSIVISGGAATRTPLLLNQTG</sequence>
<keyword evidence="1" id="KW-0732">Signal</keyword>
<dbReference type="EMBL" id="CAAHFH010000002">
    <property type="protein sequence ID" value="VGO21879.1"/>
    <property type="molecule type" value="Genomic_DNA"/>
</dbReference>
<dbReference type="RefSeq" id="WP_136063311.1">
    <property type="nucleotide sequence ID" value="NZ_CAAHFH010000002.1"/>
</dbReference>
<dbReference type="AlphaFoldDB" id="A0A6C2UP77"/>
<evidence type="ECO:0000256" key="1">
    <source>
        <dbReference type="SAM" id="SignalP"/>
    </source>
</evidence>
<protein>
    <recommendedName>
        <fullName evidence="4">PEP-CTERM protein-sorting domain-containing protein</fullName>
    </recommendedName>
</protein>
<feature type="chain" id="PRO_5025372738" description="PEP-CTERM protein-sorting domain-containing protein" evidence="1">
    <location>
        <begin position="25"/>
        <end position="197"/>
    </location>
</feature>
<dbReference type="Proteomes" id="UP000346198">
    <property type="component" value="Unassembled WGS sequence"/>
</dbReference>
<reference evidence="2 3" key="1">
    <citation type="submission" date="2019-04" db="EMBL/GenBank/DDBJ databases">
        <authorList>
            <person name="Van Vliet M D."/>
        </authorList>
    </citation>
    <scope>NUCLEOTIDE SEQUENCE [LARGE SCALE GENOMIC DNA]</scope>
    <source>
        <strain evidence="2 3">F21</strain>
    </source>
</reference>
<evidence type="ECO:0000313" key="3">
    <source>
        <dbReference type="Proteomes" id="UP000346198"/>
    </source>
</evidence>
<name>A0A6C2UP77_9BACT</name>